<keyword evidence="5" id="KW-1185">Reference proteome</keyword>
<dbReference type="PANTHER" id="PTHR30055">
    <property type="entry name" value="HTH-TYPE TRANSCRIPTIONAL REGULATOR RUTR"/>
    <property type="match status" value="1"/>
</dbReference>
<dbReference type="InterPro" id="IPR050109">
    <property type="entry name" value="HTH-type_TetR-like_transc_reg"/>
</dbReference>
<gene>
    <name evidence="4" type="ORF">BJ988_005902</name>
</gene>
<evidence type="ECO:0000256" key="1">
    <source>
        <dbReference type="ARBA" id="ARBA00023125"/>
    </source>
</evidence>
<dbReference type="InterPro" id="IPR001647">
    <property type="entry name" value="HTH_TetR"/>
</dbReference>
<dbReference type="Proteomes" id="UP000564496">
    <property type="component" value="Unassembled WGS sequence"/>
</dbReference>
<name>A0A7Z0DSX9_9ACTN</name>
<feature type="DNA-binding region" description="H-T-H motif" evidence="2">
    <location>
        <begin position="41"/>
        <end position="60"/>
    </location>
</feature>
<accession>A0A7Z0DSX9</accession>
<comment type="caution">
    <text evidence="4">The sequence shown here is derived from an EMBL/GenBank/DDBJ whole genome shotgun (WGS) entry which is preliminary data.</text>
</comment>
<dbReference type="PRINTS" id="PR00455">
    <property type="entry name" value="HTHTETR"/>
</dbReference>
<dbReference type="PANTHER" id="PTHR30055:SF226">
    <property type="entry name" value="HTH-TYPE TRANSCRIPTIONAL REGULATOR PKSA"/>
    <property type="match status" value="1"/>
</dbReference>
<dbReference type="PROSITE" id="PS50977">
    <property type="entry name" value="HTH_TETR_2"/>
    <property type="match status" value="1"/>
</dbReference>
<dbReference type="GO" id="GO:0003700">
    <property type="term" value="F:DNA-binding transcription factor activity"/>
    <property type="evidence" value="ECO:0007669"/>
    <property type="project" value="TreeGrafter"/>
</dbReference>
<evidence type="ECO:0000313" key="4">
    <source>
        <dbReference type="EMBL" id="NYI81194.1"/>
    </source>
</evidence>
<reference evidence="4 5" key="1">
    <citation type="submission" date="2020-07" db="EMBL/GenBank/DDBJ databases">
        <title>Sequencing the genomes of 1000 actinobacteria strains.</title>
        <authorList>
            <person name="Klenk H.-P."/>
        </authorList>
    </citation>
    <scope>NUCLEOTIDE SEQUENCE [LARGE SCALE GENOMIC DNA]</scope>
    <source>
        <strain evidence="4 5">DSM 26487</strain>
    </source>
</reference>
<feature type="domain" description="HTH tetR-type" evidence="3">
    <location>
        <begin position="18"/>
        <end position="78"/>
    </location>
</feature>
<dbReference type="Gene3D" id="1.10.357.10">
    <property type="entry name" value="Tetracycline Repressor, domain 2"/>
    <property type="match status" value="1"/>
</dbReference>
<keyword evidence="1 2" id="KW-0238">DNA-binding</keyword>
<evidence type="ECO:0000259" key="3">
    <source>
        <dbReference type="PROSITE" id="PS50977"/>
    </source>
</evidence>
<dbReference type="SUPFAM" id="SSF46689">
    <property type="entry name" value="Homeodomain-like"/>
    <property type="match status" value="1"/>
</dbReference>
<dbReference type="RefSeq" id="WP_179661773.1">
    <property type="nucleotide sequence ID" value="NZ_JACBZR010000002.1"/>
</dbReference>
<dbReference type="AlphaFoldDB" id="A0A7Z0DSX9"/>
<protein>
    <submittedName>
        <fullName evidence="4">AcrR family transcriptional regulator</fullName>
    </submittedName>
</protein>
<dbReference type="Pfam" id="PF00440">
    <property type="entry name" value="TetR_N"/>
    <property type="match status" value="1"/>
</dbReference>
<proteinExistence type="predicted"/>
<organism evidence="4 5">
    <name type="scientific">Nocardioides panzhihuensis</name>
    <dbReference type="NCBI Taxonomy" id="860243"/>
    <lineage>
        <taxon>Bacteria</taxon>
        <taxon>Bacillati</taxon>
        <taxon>Actinomycetota</taxon>
        <taxon>Actinomycetes</taxon>
        <taxon>Propionibacteriales</taxon>
        <taxon>Nocardioidaceae</taxon>
        <taxon>Nocardioides</taxon>
    </lineage>
</organism>
<evidence type="ECO:0000313" key="5">
    <source>
        <dbReference type="Proteomes" id="UP000564496"/>
    </source>
</evidence>
<evidence type="ECO:0000256" key="2">
    <source>
        <dbReference type="PROSITE-ProRule" id="PRU00335"/>
    </source>
</evidence>
<dbReference type="GO" id="GO:0000976">
    <property type="term" value="F:transcription cis-regulatory region binding"/>
    <property type="evidence" value="ECO:0007669"/>
    <property type="project" value="TreeGrafter"/>
</dbReference>
<dbReference type="EMBL" id="JACBZR010000002">
    <property type="protein sequence ID" value="NYI81194.1"/>
    <property type="molecule type" value="Genomic_DNA"/>
</dbReference>
<sequence>MSGGPGRPRHTGHQGAAVPPRDEILDVAARLFASKGVANTSTREIAETIGIRQASLYYHFAGKDAIVEELLERSLRPTLDKIEKVELLGAPHGTASPAALLYLLLLLDVRTLARAPHNAGVLARLPEVQKMPYFGRYQACRSELGEAYGRLGSQARAEEALVEFAPPPTAKPGTLNLGSMLLQLAEVVVRMRVGGREVTPPVADQIARSGLRLCGISSGRVDAAAEEAAPLIGVFDEL</sequence>
<dbReference type="InterPro" id="IPR009057">
    <property type="entry name" value="Homeodomain-like_sf"/>
</dbReference>